<dbReference type="Proteomes" id="UP000190274">
    <property type="component" value="Chromosome D"/>
</dbReference>
<dbReference type="OrthoDB" id="4036058at2759"/>
<keyword evidence="3" id="KW-1185">Reference proteome</keyword>
<protein>
    <submittedName>
        <fullName evidence="2">LADA_0D04786g1_1</fullName>
    </submittedName>
</protein>
<gene>
    <name evidence="2" type="ORF">LADA_0D04786G</name>
</gene>
<accession>A0A1G4J5I2</accession>
<evidence type="ECO:0000256" key="1">
    <source>
        <dbReference type="SAM" id="MobiDB-lite"/>
    </source>
</evidence>
<dbReference type="EMBL" id="LT598454">
    <property type="protein sequence ID" value="SCU84940.1"/>
    <property type="molecule type" value="Genomic_DNA"/>
</dbReference>
<reference evidence="2 3" key="1">
    <citation type="submission" date="2016-03" db="EMBL/GenBank/DDBJ databases">
        <authorList>
            <person name="Devillers H."/>
        </authorList>
    </citation>
    <scope>NUCLEOTIDE SEQUENCE [LARGE SCALE GENOMIC DNA]</scope>
    <source>
        <strain evidence="2">CBS 10888</strain>
    </source>
</reference>
<organism evidence="2 3">
    <name type="scientific">Lachancea dasiensis</name>
    <dbReference type="NCBI Taxonomy" id="1072105"/>
    <lineage>
        <taxon>Eukaryota</taxon>
        <taxon>Fungi</taxon>
        <taxon>Dikarya</taxon>
        <taxon>Ascomycota</taxon>
        <taxon>Saccharomycotina</taxon>
        <taxon>Saccharomycetes</taxon>
        <taxon>Saccharomycetales</taxon>
        <taxon>Saccharomycetaceae</taxon>
        <taxon>Lachancea</taxon>
    </lineage>
</organism>
<dbReference type="AlphaFoldDB" id="A0A1G4J5I2"/>
<evidence type="ECO:0000313" key="3">
    <source>
        <dbReference type="Proteomes" id="UP000190274"/>
    </source>
</evidence>
<sequence>MKLRRSSRNKPAGKALALSSPAKIPNKRAKKIAKGANSSNLRAILPQRPQFNPRDHKDQDFGAPSVDYEAVRSCDEKVARIVQDKKRPQDESVHKLAHQFHQFATAVGTLQLRDTSVTNACLLERIQEELNSAELKSSASQGDLAFARVLTGGSLSEEQNLQFVAKWHRIDTQDVADITFLPERTKTRTDRNAQHRLELQYVNKRIGKMLFQERDNSLGWPEKKRKPLPSSSVDSDDSFANVALLW</sequence>
<evidence type="ECO:0000313" key="2">
    <source>
        <dbReference type="EMBL" id="SCU84940.1"/>
    </source>
</evidence>
<name>A0A1G4J5I2_9SACH</name>
<feature type="region of interest" description="Disordered" evidence="1">
    <location>
        <begin position="1"/>
        <end position="60"/>
    </location>
</feature>
<proteinExistence type="predicted"/>